<gene>
    <name evidence="2" type="ORF">AVDCRST_MAG01-01-4497</name>
</gene>
<dbReference type="AlphaFoldDB" id="A0A6J4QV19"/>
<proteinExistence type="predicted"/>
<dbReference type="EMBL" id="CADCUW010000582">
    <property type="protein sequence ID" value="CAA9450327.1"/>
    <property type="molecule type" value="Genomic_DNA"/>
</dbReference>
<protein>
    <submittedName>
        <fullName evidence="2">Uncharacterized protein</fullName>
    </submittedName>
</protein>
<name>A0A6J4QV19_9ACTN</name>
<evidence type="ECO:0000313" key="2">
    <source>
        <dbReference type="EMBL" id="CAA9450327.1"/>
    </source>
</evidence>
<accession>A0A6J4QV19</accession>
<feature type="compositionally biased region" description="Basic residues" evidence="1">
    <location>
        <begin position="53"/>
        <end position="67"/>
    </location>
</feature>
<feature type="non-terminal residue" evidence="2">
    <location>
        <position position="67"/>
    </location>
</feature>
<feature type="non-terminal residue" evidence="2">
    <location>
        <position position="1"/>
    </location>
</feature>
<reference evidence="2" key="1">
    <citation type="submission" date="2020-02" db="EMBL/GenBank/DDBJ databases">
        <authorList>
            <person name="Meier V. D."/>
        </authorList>
    </citation>
    <scope>NUCLEOTIDE SEQUENCE</scope>
    <source>
        <strain evidence="2">AVDCRST_MAG01</strain>
    </source>
</reference>
<organism evidence="2">
    <name type="scientific">uncultured Rubrobacteraceae bacterium</name>
    <dbReference type="NCBI Taxonomy" id="349277"/>
    <lineage>
        <taxon>Bacteria</taxon>
        <taxon>Bacillati</taxon>
        <taxon>Actinomycetota</taxon>
        <taxon>Rubrobacteria</taxon>
        <taxon>Rubrobacterales</taxon>
        <taxon>Rubrobacteraceae</taxon>
        <taxon>environmental samples</taxon>
    </lineage>
</organism>
<feature type="compositionally biased region" description="Basic and acidic residues" evidence="1">
    <location>
        <begin position="32"/>
        <end position="47"/>
    </location>
</feature>
<feature type="region of interest" description="Disordered" evidence="1">
    <location>
        <begin position="1"/>
        <end position="67"/>
    </location>
</feature>
<evidence type="ECO:0000256" key="1">
    <source>
        <dbReference type="SAM" id="MobiDB-lite"/>
    </source>
</evidence>
<sequence length="67" mass="7367">GLAIHPGVEGLAPHRQPLNTGVATRQVAPTRELNDDGALLRRREERQGLQLPRRLRGGRAGPRHLHA</sequence>